<dbReference type="InterPro" id="IPR013083">
    <property type="entry name" value="Znf_RING/FYVE/PHD"/>
</dbReference>
<dbReference type="OrthoDB" id="694253at2759"/>
<dbReference type="GO" id="GO:0061630">
    <property type="term" value="F:ubiquitin protein ligase activity"/>
    <property type="evidence" value="ECO:0007669"/>
    <property type="project" value="TreeGrafter"/>
</dbReference>
<name>A0A813F809_POLGL</name>
<keyword evidence="5" id="KW-1185">Reference proteome</keyword>
<dbReference type="Gene3D" id="3.30.40.10">
    <property type="entry name" value="Zinc/RING finger domain, C3HC4 (zinc finger)"/>
    <property type="match status" value="1"/>
</dbReference>
<feature type="domain" description="RING-type" evidence="3">
    <location>
        <begin position="218"/>
        <end position="259"/>
    </location>
</feature>
<feature type="transmembrane region" description="Helical" evidence="2">
    <location>
        <begin position="145"/>
        <end position="164"/>
    </location>
</feature>
<evidence type="ECO:0000256" key="1">
    <source>
        <dbReference type="PROSITE-ProRule" id="PRU00175"/>
    </source>
</evidence>
<evidence type="ECO:0000313" key="4">
    <source>
        <dbReference type="EMBL" id="CAE8609360.1"/>
    </source>
</evidence>
<dbReference type="AlphaFoldDB" id="A0A813F809"/>
<keyword evidence="2" id="KW-0812">Transmembrane</keyword>
<sequence length="270" mass="30035">MEEHHVSFPAGSSIKACREDDGDPTADGRCLSHHMPCSFFNNCNNNNGSYRRHVGNHRKVSQGTCSALAERRSRLLAVSLALVVVVWEVKTRDVMAFASRTDDVTVELPSICSADARLNLEVLCQSNRIEDEQYPRGALNISVRIGLWLFFVLSTAGAVSLLVYRVVGGQLEPTGGADAQLEEPPRRVLELLKVLPWEPGRPCARSCSDDKGCCWCCCICCGEEYLSGALMMKTPCGHYFHKDCLQRWLCVRRTCPICRLDFEETAAAEF</sequence>
<proteinExistence type="predicted"/>
<evidence type="ECO:0000313" key="5">
    <source>
        <dbReference type="Proteomes" id="UP000654075"/>
    </source>
</evidence>
<gene>
    <name evidence="4" type="ORF">PGLA1383_LOCUS27191</name>
</gene>
<accession>A0A813F809</accession>
<dbReference type="InterPro" id="IPR001841">
    <property type="entry name" value="Znf_RING"/>
</dbReference>
<dbReference type="GO" id="GO:0006511">
    <property type="term" value="P:ubiquitin-dependent protein catabolic process"/>
    <property type="evidence" value="ECO:0007669"/>
    <property type="project" value="TreeGrafter"/>
</dbReference>
<dbReference type="PANTHER" id="PTHR22765:SF434">
    <property type="entry name" value="GB|AAD18119.1-RELATED"/>
    <property type="match status" value="1"/>
</dbReference>
<protein>
    <recommendedName>
        <fullName evidence="3">RING-type domain-containing protein</fullName>
    </recommendedName>
</protein>
<dbReference type="GO" id="GO:0008270">
    <property type="term" value="F:zinc ion binding"/>
    <property type="evidence" value="ECO:0007669"/>
    <property type="project" value="UniProtKB-KW"/>
</dbReference>
<dbReference type="Proteomes" id="UP000654075">
    <property type="component" value="Unassembled WGS sequence"/>
</dbReference>
<dbReference type="SMART" id="SM00184">
    <property type="entry name" value="RING"/>
    <property type="match status" value="1"/>
</dbReference>
<dbReference type="Pfam" id="PF13639">
    <property type="entry name" value="zf-RING_2"/>
    <property type="match status" value="1"/>
</dbReference>
<dbReference type="PANTHER" id="PTHR22765">
    <property type="entry name" value="RING FINGER AND PROTEASE ASSOCIATED DOMAIN-CONTAINING"/>
    <property type="match status" value="1"/>
</dbReference>
<dbReference type="PROSITE" id="PS50089">
    <property type="entry name" value="ZF_RING_2"/>
    <property type="match status" value="1"/>
</dbReference>
<organism evidence="4 5">
    <name type="scientific">Polarella glacialis</name>
    <name type="common">Dinoflagellate</name>
    <dbReference type="NCBI Taxonomy" id="89957"/>
    <lineage>
        <taxon>Eukaryota</taxon>
        <taxon>Sar</taxon>
        <taxon>Alveolata</taxon>
        <taxon>Dinophyceae</taxon>
        <taxon>Suessiales</taxon>
        <taxon>Suessiaceae</taxon>
        <taxon>Polarella</taxon>
    </lineage>
</organism>
<dbReference type="EMBL" id="CAJNNV010024293">
    <property type="protein sequence ID" value="CAE8609360.1"/>
    <property type="molecule type" value="Genomic_DNA"/>
</dbReference>
<keyword evidence="2" id="KW-1133">Transmembrane helix</keyword>
<dbReference type="SUPFAM" id="SSF57850">
    <property type="entry name" value="RING/U-box"/>
    <property type="match status" value="1"/>
</dbReference>
<keyword evidence="1" id="KW-0863">Zinc-finger</keyword>
<reference evidence="4" key="1">
    <citation type="submission" date="2021-02" db="EMBL/GenBank/DDBJ databases">
        <authorList>
            <person name="Dougan E. K."/>
            <person name="Rhodes N."/>
            <person name="Thang M."/>
            <person name="Chan C."/>
        </authorList>
    </citation>
    <scope>NUCLEOTIDE SEQUENCE</scope>
</reference>
<keyword evidence="1" id="KW-0479">Metal-binding</keyword>
<dbReference type="InterPro" id="IPR051826">
    <property type="entry name" value="E3_ubiquitin-ligase_domain"/>
</dbReference>
<evidence type="ECO:0000259" key="3">
    <source>
        <dbReference type="PROSITE" id="PS50089"/>
    </source>
</evidence>
<dbReference type="CDD" id="cd16448">
    <property type="entry name" value="RING-H2"/>
    <property type="match status" value="1"/>
</dbReference>
<evidence type="ECO:0000256" key="2">
    <source>
        <dbReference type="SAM" id="Phobius"/>
    </source>
</evidence>
<comment type="caution">
    <text evidence="4">The sequence shown here is derived from an EMBL/GenBank/DDBJ whole genome shotgun (WGS) entry which is preliminary data.</text>
</comment>
<keyword evidence="1" id="KW-0862">Zinc</keyword>
<keyword evidence="2" id="KW-0472">Membrane</keyword>